<dbReference type="PANTHER" id="PTHR24559">
    <property type="entry name" value="TRANSPOSON TY3-I GAG-POL POLYPROTEIN"/>
    <property type="match status" value="1"/>
</dbReference>
<evidence type="ECO:0000259" key="1">
    <source>
        <dbReference type="Pfam" id="PF00078"/>
    </source>
</evidence>
<accession>A0A371G4L7</accession>
<dbReference type="Proteomes" id="UP000257109">
    <property type="component" value="Unassembled WGS sequence"/>
</dbReference>
<dbReference type="InterPro" id="IPR043128">
    <property type="entry name" value="Rev_trsase/Diguanyl_cyclase"/>
</dbReference>
<reference evidence="2" key="1">
    <citation type="submission" date="2018-05" db="EMBL/GenBank/DDBJ databases">
        <title>Draft genome of Mucuna pruriens seed.</title>
        <authorList>
            <person name="Nnadi N.E."/>
            <person name="Vos R."/>
            <person name="Hasami M.H."/>
            <person name="Devisetty U.K."/>
            <person name="Aguiy J.C."/>
        </authorList>
    </citation>
    <scope>NUCLEOTIDE SEQUENCE [LARGE SCALE GENOMIC DNA]</scope>
    <source>
        <strain evidence="2">JCA_2017</strain>
    </source>
</reference>
<feature type="non-terminal residue" evidence="2">
    <location>
        <position position="1"/>
    </location>
</feature>
<proteinExistence type="predicted"/>
<evidence type="ECO:0000313" key="3">
    <source>
        <dbReference type="Proteomes" id="UP000257109"/>
    </source>
</evidence>
<comment type="caution">
    <text evidence="2">The sequence shown here is derived from an EMBL/GenBank/DDBJ whole genome shotgun (WGS) entry which is preliminary data.</text>
</comment>
<dbReference type="Pfam" id="PF00078">
    <property type="entry name" value="RVT_1"/>
    <property type="match status" value="1"/>
</dbReference>
<gene>
    <name evidence="2" type="primary">pol</name>
    <name evidence="2" type="ORF">CR513_33272</name>
</gene>
<dbReference type="InterPro" id="IPR043502">
    <property type="entry name" value="DNA/RNA_pol_sf"/>
</dbReference>
<keyword evidence="3" id="KW-1185">Reference proteome</keyword>
<organism evidence="2 3">
    <name type="scientific">Mucuna pruriens</name>
    <name type="common">Velvet bean</name>
    <name type="synonym">Dolichos pruriens</name>
    <dbReference type="NCBI Taxonomy" id="157652"/>
    <lineage>
        <taxon>Eukaryota</taxon>
        <taxon>Viridiplantae</taxon>
        <taxon>Streptophyta</taxon>
        <taxon>Embryophyta</taxon>
        <taxon>Tracheophyta</taxon>
        <taxon>Spermatophyta</taxon>
        <taxon>Magnoliopsida</taxon>
        <taxon>eudicotyledons</taxon>
        <taxon>Gunneridae</taxon>
        <taxon>Pentapetalae</taxon>
        <taxon>rosids</taxon>
        <taxon>fabids</taxon>
        <taxon>Fabales</taxon>
        <taxon>Fabaceae</taxon>
        <taxon>Papilionoideae</taxon>
        <taxon>50 kb inversion clade</taxon>
        <taxon>NPAAA clade</taxon>
        <taxon>indigoferoid/millettioid clade</taxon>
        <taxon>Phaseoleae</taxon>
        <taxon>Mucuna</taxon>
    </lineage>
</organism>
<dbReference type="SUPFAM" id="SSF56672">
    <property type="entry name" value="DNA/RNA polymerases"/>
    <property type="match status" value="1"/>
</dbReference>
<dbReference type="InterPro" id="IPR000477">
    <property type="entry name" value="RT_dom"/>
</dbReference>
<name>A0A371G4L7_MUCPR</name>
<dbReference type="EMBL" id="QJKJ01006777">
    <property type="protein sequence ID" value="RDX85520.1"/>
    <property type="molecule type" value="Genomic_DNA"/>
</dbReference>
<dbReference type="Gene3D" id="3.30.70.270">
    <property type="match status" value="1"/>
</dbReference>
<evidence type="ECO:0000313" key="2">
    <source>
        <dbReference type="EMBL" id="RDX85520.1"/>
    </source>
</evidence>
<protein>
    <submittedName>
        <fullName evidence="2">Retrovirus-related Pol polyprotein</fullName>
    </submittedName>
</protein>
<dbReference type="PANTHER" id="PTHR24559:SF444">
    <property type="entry name" value="REVERSE TRANSCRIPTASE DOMAIN-CONTAINING PROTEIN"/>
    <property type="match status" value="1"/>
</dbReference>
<dbReference type="OrthoDB" id="10055717at2759"/>
<feature type="domain" description="Reverse transcriptase" evidence="1">
    <location>
        <begin position="224"/>
        <end position="311"/>
    </location>
</feature>
<dbReference type="CDD" id="cd01647">
    <property type="entry name" value="RT_LTR"/>
    <property type="match status" value="1"/>
</dbReference>
<sequence length="510" mass="59078">MEFCDNMVQFNIFEAMKRPTKNHSVFVYFECTCEGGMEYPICAKVAEVAPSEPPLPSTMQPPALEPKPLLEHLKYAYLEDDQKASSHYSQQPPISARGEHKKAIGWTLADLPRINLSICVHRILLEEEARPMRRLNPTILDVIKKEVMKLHAVSPILVVPTKPRMTVVKNQNDELLPTIIQNSWQVCIDYRKLNQATRKDHFPLPFIDQVLERWQGTCRFILHHKTTFTYSFGTFSYTRMPFNLCNALRTFQRCMISIFFELLENCMKLLMDDFTVYGHSFNACLESLSKVLDRCIETNLVLNFEKFHFIITKGIVLRHLVSNRGIGDDKDKIDIIAFLSHLTSVREAVEFFFDQPCIEAFQELKKRDIPPLPSFKHQTGSFLFELMCDASNLALRAKLLAFDFALDKFCSSLLDSKIVVFSDHAALNFLLKKPNHMQLDGINPWFANIVNYLVASILSHEESRSYKDKIKCDAKYYVWVDPYLWKFCSGQVIRMCIPNHKISNFVILHQ</sequence>
<dbReference type="InterPro" id="IPR053134">
    <property type="entry name" value="RNA-dir_DNA_polymerase"/>
</dbReference>
<dbReference type="AlphaFoldDB" id="A0A371G4L7"/>